<evidence type="ECO:0000313" key="19">
    <source>
        <dbReference type="Proteomes" id="UP000583740"/>
    </source>
</evidence>
<dbReference type="GO" id="GO:0005903">
    <property type="term" value="C:brush border"/>
    <property type="evidence" value="ECO:0007669"/>
    <property type="project" value="UniProtKB-ARBA"/>
</dbReference>
<dbReference type="SMART" id="SM00228">
    <property type="entry name" value="PDZ"/>
    <property type="match status" value="3"/>
</dbReference>
<dbReference type="GO" id="GO:0005856">
    <property type="term" value="C:cytoskeleton"/>
    <property type="evidence" value="ECO:0007669"/>
    <property type="project" value="UniProtKB-SubCell"/>
</dbReference>
<protein>
    <recommendedName>
        <fullName evidence="14">Harmonin</fullName>
    </recommendedName>
</protein>
<keyword evidence="7" id="KW-1009">Hearing</keyword>
<feature type="domain" description="PDZ" evidence="17">
    <location>
        <begin position="734"/>
        <end position="807"/>
    </location>
</feature>
<dbReference type="EMBL" id="VYXE01003177">
    <property type="protein sequence ID" value="NWT23571.1"/>
    <property type="molecule type" value="Genomic_DNA"/>
</dbReference>
<dbReference type="GO" id="GO:0060122">
    <property type="term" value="P:inner ear receptor cell stereocilium organization"/>
    <property type="evidence" value="ECO:0007669"/>
    <property type="project" value="TreeGrafter"/>
</dbReference>
<dbReference type="AlphaFoldDB" id="A0A7K5LZD1"/>
<organism evidence="18 19">
    <name type="scientific">Cardinalis cardinalis</name>
    <name type="common">Northern cardinal</name>
    <dbReference type="NCBI Taxonomy" id="98964"/>
    <lineage>
        <taxon>Eukaryota</taxon>
        <taxon>Metazoa</taxon>
        <taxon>Chordata</taxon>
        <taxon>Craniata</taxon>
        <taxon>Vertebrata</taxon>
        <taxon>Euteleostomi</taxon>
        <taxon>Archelosauria</taxon>
        <taxon>Archosauria</taxon>
        <taxon>Dinosauria</taxon>
        <taxon>Saurischia</taxon>
        <taxon>Theropoda</taxon>
        <taxon>Coelurosauria</taxon>
        <taxon>Aves</taxon>
        <taxon>Neognathae</taxon>
        <taxon>Neoaves</taxon>
        <taxon>Telluraves</taxon>
        <taxon>Australaves</taxon>
        <taxon>Passeriformes</taxon>
        <taxon>Cardinalidae</taxon>
        <taxon>Cardinalis</taxon>
    </lineage>
</organism>
<dbReference type="InterPro" id="IPR030237">
    <property type="entry name" value="Harmonin_N"/>
</dbReference>
<keyword evidence="10" id="KW-0206">Cytoskeleton</keyword>
<keyword evidence="6" id="KW-0677">Repeat</keyword>
<dbReference type="GO" id="GO:0005902">
    <property type="term" value="C:microvillus"/>
    <property type="evidence" value="ECO:0007669"/>
    <property type="project" value="UniProtKB-SubCell"/>
</dbReference>
<evidence type="ECO:0000256" key="7">
    <source>
        <dbReference type="ARBA" id="ARBA00022740"/>
    </source>
</evidence>
<dbReference type="Proteomes" id="UP000583740">
    <property type="component" value="Unassembled WGS sequence"/>
</dbReference>
<keyword evidence="5" id="KW-0597">Phosphoprotein</keyword>
<evidence type="ECO:0000256" key="10">
    <source>
        <dbReference type="ARBA" id="ARBA00023212"/>
    </source>
</evidence>
<dbReference type="GO" id="GO:0007605">
    <property type="term" value="P:sensory perception of sound"/>
    <property type="evidence" value="ECO:0007669"/>
    <property type="project" value="UniProtKB-KW"/>
</dbReference>
<dbReference type="CDD" id="cd07353">
    <property type="entry name" value="harmonin_N"/>
    <property type="match status" value="1"/>
</dbReference>
<dbReference type="PANTHER" id="PTHR23116:SF36">
    <property type="entry name" value="HARMONIN"/>
    <property type="match status" value="1"/>
</dbReference>
<keyword evidence="9 15" id="KW-0175">Coiled coil</keyword>
<feature type="non-terminal residue" evidence="18">
    <location>
        <position position="1"/>
    </location>
</feature>
<dbReference type="InterPro" id="IPR001478">
    <property type="entry name" value="PDZ"/>
</dbReference>
<comment type="function">
    <text evidence="12">Anchoring/scaffolding protein that is a part of the functional network formed by USH1C, USH1G, CDH23 and MYO7A that mediates mechanotransduction in cochlear hair cells. Required for normal development and maintenance of cochlear hair cell bundles. As part of the intermicrovillar adhesion complex/IMAC plays a role in brush border differentiation, controlling microvilli organization and length. Probably plays a central regulatory role in the assembly of the complex, recruiting CDHR2, CDHR5 and MYO7B to the microvilli tips.</text>
</comment>
<dbReference type="FunFam" id="2.30.42.10:FF:000071">
    <property type="entry name" value="harmonin isoform X1"/>
    <property type="match status" value="1"/>
</dbReference>
<feature type="region of interest" description="Disordered" evidence="16">
    <location>
        <begin position="366"/>
        <end position="389"/>
    </location>
</feature>
<proteinExistence type="predicted"/>
<dbReference type="GO" id="GO:0005929">
    <property type="term" value="C:cilium"/>
    <property type="evidence" value="ECO:0007669"/>
    <property type="project" value="TreeGrafter"/>
</dbReference>
<evidence type="ECO:0000256" key="3">
    <source>
        <dbReference type="ARBA" id="ARBA00004514"/>
    </source>
</evidence>
<dbReference type="GO" id="GO:0001917">
    <property type="term" value="C:photoreceptor inner segment"/>
    <property type="evidence" value="ECO:0007669"/>
    <property type="project" value="TreeGrafter"/>
</dbReference>
<evidence type="ECO:0000256" key="16">
    <source>
        <dbReference type="SAM" id="MobiDB-lite"/>
    </source>
</evidence>
<evidence type="ECO:0000256" key="9">
    <source>
        <dbReference type="ARBA" id="ARBA00023054"/>
    </source>
</evidence>
<evidence type="ECO:0000256" key="12">
    <source>
        <dbReference type="ARBA" id="ARBA00056915"/>
    </source>
</evidence>
<keyword evidence="11" id="KW-0966">Cell projection</keyword>
<dbReference type="GO" id="GO:0032426">
    <property type="term" value="C:stereocilium tip"/>
    <property type="evidence" value="ECO:0007669"/>
    <property type="project" value="TreeGrafter"/>
</dbReference>
<keyword evidence="4" id="KW-0963">Cytoplasm</keyword>
<evidence type="ECO:0000256" key="6">
    <source>
        <dbReference type="ARBA" id="ARBA00022737"/>
    </source>
</evidence>
<dbReference type="Gene3D" id="1.20.1160.20">
    <property type="match status" value="1"/>
</dbReference>
<feature type="non-terminal residue" evidence="18">
    <location>
        <position position="863"/>
    </location>
</feature>
<evidence type="ECO:0000256" key="1">
    <source>
        <dbReference type="ARBA" id="ARBA00004105"/>
    </source>
</evidence>
<feature type="region of interest" description="Disordered" evidence="16">
    <location>
        <begin position="539"/>
        <end position="576"/>
    </location>
</feature>
<comment type="subunit">
    <text evidence="13">Part of the IMAC/intermicrovillar adhesion complex/intermicrovillar tip-link complex composed of ANKS4B, MYO7B, USH1C, CDHR2 and CDHR5. Part of a complex composed of USH1C, USH1G and MYO7A. Interacts with F-actin. Interacts with USH2A. Interacts with SLC4A7. Interacts (via PDZ1 domain) with the C-terminus of USHBP1. Interacts (via N-terminus and PDZ 2 domain) with CDH23. Interacts with USH1G. Interacts with MYO7B. Interacts with CDHR2 and CDHR5; may mediate their interaction with MYO7B at the microvilli tip. Interacts (via PDZ 1 domain) with ANKS4B. Interacts (via PDZ 1 domain) with DOCK4.</text>
</comment>
<dbReference type="PROSITE" id="PS50106">
    <property type="entry name" value="PDZ"/>
    <property type="match status" value="3"/>
</dbReference>
<keyword evidence="19" id="KW-1185">Reference proteome</keyword>
<keyword evidence="8" id="KW-0221">Differentiation</keyword>
<dbReference type="GO" id="GO:0002142">
    <property type="term" value="C:stereocilia ankle link complex"/>
    <property type="evidence" value="ECO:0007669"/>
    <property type="project" value="TreeGrafter"/>
</dbReference>
<feature type="domain" description="PDZ" evidence="17">
    <location>
        <begin position="76"/>
        <end position="144"/>
    </location>
</feature>
<dbReference type="InterPro" id="IPR036034">
    <property type="entry name" value="PDZ_sf"/>
</dbReference>
<dbReference type="GO" id="GO:1904106">
    <property type="term" value="P:protein localization to microvillus"/>
    <property type="evidence" value="ECO:0007669"/>
    <property type="project" value="UniProtKB-ARBA"/>
</dbReference>
<evidence type="ECO:0000256" key="14">
    <source>
        <dbReference type="ARBA" id="ARBA00073777"/>
    </source>
</evidence>
<dbReference type="PANTHER" id="PTHR23116">
    <property type="entry name" value="PDZ DOMAIN CONTAINING WHIRLIN AND HARMONIN-RELATED"/>
    <property type="match status" value="1"/>
</dbReference>
<dbReference type="CDD" id="cd06738">
    <property type="entry name" value="PDZ2_harmonin"/>
    <property type="match status" value="1"/>
</dbReference>
<dbReference type="FunFam" id="2.30.42.10:FF:000104">
    <property type="entry name" value="harmonin isoform X2"/>
    <property type="match status" value="1"/>
</dbReference>
<dbReference type="CDD" id="cd06739">
    <property type="entry name" value="PDZ3_harmonin"/>
    <property type="match status" value="1"/>
</dbReference>
<reference evidence="18 19" key="1">
    <citation type="submission" date="2019-09" db="EMBL/GenBank/DDBJ databases">
        <title>Bird 10,000 Genomes (B10K) Project - Family phase.</title>
        <authorList>
            <person name="Zhang G."/>
        </authorList>
    </citation>
    <scope>NUCLEOTIDE SEQUENCE [LARGE SCALE GENOMIC DNA]</scope>
    <source>
        <strain evidence="18">B10K-DU-001-69</strain>
        <tissue evidence="18">Muscle</tissue>
    </source>
</reference>
<evidence type="ECO:0000256" key="15">
    <source>
        <dbReference type="SAM" id="Coils"/>
    </source>
</evidence>
<dbReference type="GO" id="GO:0005829">
    <property type="term" value="C:cytosol"/>
    <property type="evidence" value="ECO:0007669"/>
    <property type="project" value="UniProtKB-SubCell"/>
</dbReference>
<evidence type="ECO:0000259" key="17">
    <source>
        <dbReference type="PROSITE" id="PS50106"/>
    </source>
</evidence>
<name>A0A7K5LZD1_CARCD</name>
<evidence type="ECO:0000256" key="13">
    <source>
        <dbReference type="ARBA" id="ARBA00064828"/>
    </source>
</evidence>
<feature type="coiled-coil region" evidence="15">
    <location>
        <begin position="315"/>
        <end position="365"/>
    </location>
</feature>
<evidence type="ECO:0000256" key="2">
    <source>
        <dbReference type="ARBA" id="ARBA00004245"/>
    </source>
</evidence>
<dbReference type="FunFam" id="2.30.42.10:FF:000062">
    <property type="entry name" value="harmonin isoform X1"/>
    <property type="match status" value="1"/>
</dbReference>
<dbReference type="Pfam" id="PF21219">
    <property type="entry name" value="USH1C_N"/>
    <property type="match status" value="1"/>
</dbReference>
<evidence type="ECO:0000313" key="18">
    <source>
        <dbReference type="EMBL" id="NWT23571.1"/>
    </source>
</evidence>
<feature type="domain" description="PDZ" evidence="17">
    <location>
        <begin position="203"/>
        <end position="273"/>
    </location>
</feature>
<feature type="compositionally biased region" description="Pro residues" evidence="16">
    <location>
        <begin position="545"/>
        <end position="569"/>
    </location>
</feature>
<feature type="compositionally biased region" description="Basic and acidic residues" evidence="16">
    <location>
        <begin position="366"/>
        <end position="377"/>
    </location>
</feature>
<dbReference type="GO" id="GO:0005886">
    <property type="term" value="C:plasma membrane"/>
    <property type="evidence" value="ECO:0007669"/>
    <property type="project" value="TreeGrafter"/>
</dbReference>
<dbReference type="Gene3D" id="2.30.42.10">
    <property type="match status" value="3"/>
</dbReference>
<gene>
    <name evidence="18" type="primary">Ush1c</name>
    <name evidence="18" type="ORF">CARCAR_R12172</name>
</gene>
<dbReference type="GO" id="GO:0002093">
    <property type="term" value="P:auditory receptor cell morphogenesis"/>
    <property type="evidence" value="ECO:0007669"/>
    <property type="project" value="TreeGrafter"/>
</dbReference>
<evidence type="ECO:0000256" key="8">
    <source>
        <dbReference type="ARBA" id="ARBA00022782"/>
    </source>
</evidence>
<dbReference type="Pfam" id="PF00595">
    <property type="entry name" value="PDZ"/>
    <property type="match status" value="3"/>
</dbReference>
<feature type="region of interest" description="Disordered" evidence="16">
    <location>
        <begin position="412"/>
        <end position="435"/>
    </location>
</feature>
<dbReference type="GO" id="GO:1904970">
    <property type="term" value="P:brush border assembly"/>
    <property type="evidence" value="ECO:0007669"/>
    <property type="project" value="UniProtKB-ARBA"/>
</dbReference>
<feature type="compositionally biased region" description="Basic and acidic residues" evidence="16">
    <location>
        <begin position="421"/>
        <end position="435"/>
    </location>
</feature>
<dbReference type="SUPFAM" id="SSF50156">
    <property type="entry name" value="PDZ domain-like"/>
    <property type="match status" value="3"/>
</dbReference>
<dbReference type="InterPro" id="IPR051844">
    <property type="entry name" value="USH2_Complex_Protein"/>
</dbReference>
<dbReference type="GO" id="GO:0050885">
    <property type="term" value="P:neuromuscular process controlling balance"/>
    <property type="evidence" value="ECO:0007669"/>
    <property type="project" value="UniProtKB-ARBA"/>
</dbReference>
<dbReference type="FunFam" id="1.20.1160.20:FF:000001">
    <property type="entry name" value="harmonin isoform X1"/>
    <property type="match status" value="1"/>
</dbReference>
<dbReference type="GO" id="GO:0046549">
    <property type="term" value="P:retinal cone cell development"/>
    <property type="evidence" value="ECO:0007669"/>
    <property type="project" value="TreeGrafter"/>
</dbReference>
<evidence type="ECO:0000256" key="5">
    <source>
        <dbReference type="ARBA" id="ARBA00022553"/>
    </source>
</evidence>
<feature type="region of interest" description="Disordered" evidence="16">
    <location>
        <begin position="496"/>
        <end position="515"/>
    </location>
</feature>
<comment type="caution">
    <text evidence="18">The sequence shown here is derived from an EMBL/GenBank/DDBJ whole genome shotgun (WGS) entry which is preliminary data.</text>
</comment>
<dbReference type="CDD" id="cd06737">
    <property type="entry name" value="PDZ1_harmonin"/>
    <property type="match status" value="1"/>
</dbReference>
<sequence>QVNLLIDNEAEKDYLYDVLRMYHQSMNLPVLVGDLKLVINEPSRLPLFDAIRPLIPLKHQVEYDQLTPKRSRKLKEVRLDRLNPEGLGLSVRGGVEFSCGLFISQLVKGGQADNAGLQVGDEIVRINGYSISSCTHEEVINLIRTKKIVSIKVRHIGMIPVKSSPNEPLKWQYVDQFVSECGEGKGSVAGLASSGGRDNKEKKVFISLIGTKGMGCSISSGPTQKPGIFISNVKPGSLSAEVGLEVGDQIVEVNGVDFSNVDHKEAVRVLKSSRTLTISVVAGAGKELFMTEEERQREARLREQERQELMHQKRLALETNKIIKEQQEKERLRKLEISQKAAEEEERYRREIEQITAEEEKFKKEWEEDWGPKEPPKSLKTVTAEVHSPPRSKHKTFGWFYRYEGKFPTIRKKGKERKKSKSDSFCEQKKNKKEMEFEQKLAKEKEGMLEKEKQLKINRLVQEVSETEREDLEESEKVQHWVERLCQTRLEQISSVENESPELASGRPSASPSATSMRRFAGGLQLHTTDLDDINLDEVDKPKQRAPPPPPPPPPSITPAPPAHPPPASNAPRGPALLVTPASQVTSGSVWLHAPLSFPWLPPITIFVHWAYPSAVSKEGMGWFLHFFSLVNAVQRILYFNSLAKCRQYLHVQLAPSPPTQRHPGVPIVSKPVMLHPDPNFVVRPTIKSEALPQEMFKRMVVYNSSFRSNKKQKYVEDFDPYSMFTPDQIIGKDVRLLRIKKEGSLDLAVEGGIDSPIGKIVVSAIYEDGAADKHGGIVKGDEILAVNGKILIDSKLAEAQATLAKAWNMGGDWIDLVIAASPPKEYDDEIPTIPSSAVSPSTHRKVFEGSAPVYRQGYLLQL</sequence>
<evidence type="ECO:0000256" key="4">
    <source>
        <dbReference type="ARBA" id="ARBA00022490"/>
    </source>
</evidence>
<accession>A0A7K5LZD1</accession>
<comment type="subcellular location">
    <subcellularLocation>
        <location evidence="1">Cell projection</location>
        <location evidence="1">Microvillus</location>
    </subcellularLocation>
    <subcellularLocation>
        <location evidence="2">Cytoplasm</location>
        <location evidence="2">Cytoskeleton</location>
    </subcellularLocation>
    <subcellularLocation>
        <location evidence="3">Cytoplasm</location>
        <location evidence="3">Cytosol</location>
    </subcellularLocation>
</comment>
<evidence type="ECO:0000256" key="11">
    <source>
        <dbReference type="ARBA" id="ARBA00023273"/>
    </source>
</evidence>